<feature type="transmembrane region" description="Helical" evidence="1">
    <location>
        <begin position="126"/>
        <end position="150"/>
    </location>
</feature>
<proteinExistence type="predicted"/>
<keyword evidence="1" id="KW-0812">Transmembrane</keyword>
<accession>A0A438DFC0</accession>
<dbReference type="Proteomes" id="UP000288805">
    <property type="component" value="Unassembled WGS sequence"/>
</dbReference>
<evidence type="ECO:0008006" key="4">
    <source>
        <dbReference type="Google" id="ProtNLM"/>
    </source>
</evidence>
<reference evidence="2 3" key="1">
    <citation type="journal article" date="2018" name="PLoS Genet.">
        <title>Population sequencing reveals clonal diversity and ancestral inbreeding in the grapevine cultivar Chardonnay.</title>
        <authorList>
            <person name="Roach M.J."/>
            <person name="Johnson D.L."/>
            <person name="Bohlmann J."/>
            <person name="van Vuuren H.J."/>
            <person name="Jones S.J."/>
            <person name="Pretorius I.S."/>
            <person name="Schmidt S.A."/>
            <person name="Borneman A.R."/>
        </authorList>
    </citation>
    <scope>NUCLEOTIDE SEQUENCE [LARGE SCALE GENOMIC DNA]</scope>
    <source>
        <strain evidence="3">cv. Chardonnay</strain>
        <tissue evidence="2">Leaf</tissue>
    </source>
</reference>
<evidence type="ECO:0000313" key="3">
    <source>
        <dbReference type="Proteomes" id="UP000288805"/>
    </source>
</evidence>
<sequence>MLLLMEQGYKFFMLGFCKSTKLINYHECNIYIPMFGFVGGDQQHEKEEEVVVVVQLHAERGAFSLLDPVTGGLSGGLYDKPLLCFGCGSDGFREFLMGFVFPPLWYYATVLYFGNYYHKDPRERPGLAASAIAALICSVAVIISLLAMFLS</sequence>
<dbReference type="PANTHER" id="PTHR46666:SF2">
    <property type="entry name" value="60S RIBOSOMAL L18A-LIKE PROTEIN"/>
    <property type="match status" value="1"/>
</dbReference>
<keyword evidence="1" id="KW-0472">Membrane</keyword>
<evidence type="ECO:0000256" key="1">
    <source>
        <dbReference type="SAM" id="Phobius"/>
    </source>
</evidence>
<dbReference type="AlphaFoldDB" id="A0A438DFC0"/>
<gene>
    <name evidence="2" type="ORF">CK203_106002</name>
</gene>
<evidence type="ECO:0000313" key="2">
    <source>
        <dbReference type="EMBL" id="RVW34187.1"/>
    </source>
</evidence>
<keyword evidence="1" id="KW-1133">Transmembrane helix</keyword>
<organism evidence="2 3">
    <name type="scientific">Vitis vinifera</name>
    <name type="common">Grape</name>
    <dbReference type="NCBI Taxonomy" id="29760"/>
    <lineage>
        <taxon>Eukaryota</taxon>
        <taxon>Viridiplantae</taxon>
        <taxon>Streptophyta</taxon>
        <taxon>Embryophyta</taxon>
        <taxon>Tracheophyta</taxon>
        <taxon>Spermatophyta</taxon>
        <taxon>Magnoliopsida</taxon>
        <taxon>eudicotyledons</taxon>
        <taxon>Gunneridae</taxon>
        <taxon>Pentapetalae</taxon>
        <taxon>rosids</taxon>
        <taxon>Vitales</taxon>
        <taxon>Vitaceae</taxon>
        <taxon>Viteae</taxon>
        <taxon>Vitis</taxon>
    </lineage>
</organism>
<dbReference type="EMBL" id="QGNW01001655">
    <property type="protein sequence ID" value="RVW34187.1"/>
    <property type="molecule type" value="Genomic_DNA"/>
</dbReference>
<dbReference type="PANTHER" id="PTHR46666">
    <property type="entry name" value="60S RIBOSOMAL L18A-LIKE PROTEIN"/>
    <property type="match status" value="1"/>
</dbReference>
<feature type="transmembrane region" description="Helical" evidence="1">
    <location>
        <begin position="95"/>
        <end position="114"/>
    </location>
</feature>
<protein>
    <recommendedName>
        <fullName evidence="4">60S ribosomal protein L18a-like protein</fullName>
    </recommendedName>
</protein>
<name>A0A438DFC0_VITVI</name>
<comment type="caution">
    <text evidence="2">The sequence shown here is derived from an EMBL/GenBank/DDBJ whole genome shotgun (WGS) entry which is preliminary data.</text>
</comment>